<name>A0A6M6E6P8_PRIMG</name>
<dbReference type="EMBL" id="CP045274">
    <property type="protein sequence ID" value="QJX81186.1"/>
    <property type="molecule type" value="Genomic_DNA"/>
</dbReference>
<protein>
    <submittedName>
        <fullName evidence="1">Uncharacterized protein</fullName>
    </submittedName>
</protein>
<organism evidence="1 2">
    <name type="scientific">Priestia megaterium</name>
    <name type="common">Bacillus megaterium</name>
    <dbReference type="NCBI Taxonomy" id="1404"/>
    <lineage>
        <taxon>Bacteria</taxon>
        <taxon>Bacillati</taxon>
        <taxon>Bacillota</taxon>
        <taxon>Bacilli</taxon>
        <taxon>Bacillales</taxon>
        <taxon>Bacillaceae</taxon>
        <taxon>Priestia</taxon>
    </lineage>
</organism>
<evidence type="ECO:0000313" key="2">
    <source>
        <dbReference type="Proteomes" id="UP000501076"/>
    </source>
</evidence>
<evidence type="ECO:0000313" key="1">
    <source>
        <dbReference type="EMBL" id="QJX81186.1"/>
    </source>
</evidence>
<keyword evidence="1" id="KW-0614">Plasmid</keyword>
<reference evidence="1 2" key="1">
    <citation type="submission" date="2019-10" db="EMBL/GenBank/DDBJ databases">
        <title>Complete genome sequences for adaption low water activity.</title>
        <authorList>
            <person name="Zhao L."/>
            <person name="Zhong J."/>
        </authorList>
    </citation>
    <scope>NUCLEOTIDE SEQUENCE [LARGE SCALE GENOMIC DNA]</scope>
    <source>
        <strain evidence="1 2">FDU301</strain>
        <plasmid evidence="2">pfdu301b</plasmid>
    </source>
</reference>
<accession>A0A6M6E6P8</accession>
<geneLocation type="plasmid" evidence="2">
    <name>pfdu301b</name>
</geneLocation>
<dbReference type="AlphaFoldDB" id="A0A6M6E6P8"/>
<proteinExistence type="predicted"/>
<gene>
    <name evidence="1" type="ORF">FDZ14_33685</name>
</gene>
<dbReference type="Proteomes" id="UP000501076">
    <property type="component" value="Plasmid pFDU301B"/>
</dbReference>
<sequence>MYAGSLTGGTFITTTELQDGNKAIVKYADSFAAYKAENPNSSVTEDDYKMYFESGDAIQKIMVGEPSRLLKQFEGLESVSLTLPFEGKIYSTEITREELNSYLGFKIESLGEDSEAWRTKFSDEYIYNETKRQEMFNKFVKTQ</sequence>